<protein>
    <recommendedName>
        <fullName evidence="10">Major facilitator superfamily (MFS) profile domain-containing protein</fullName>
    </recommendedName>
</protein>
<evidence type="ECO:0000256" key="6">
    <source>
        <dbReference type="SAM" id="Phobius"/>
    </source>
</evidence>
<evidence type="ECO:0008006" key="10">
    <source>
        <dbReference type="Google" id="ProtNLM"/>
    </source>
</evidence>
<proteinExistence type="predicted"/>
<keyword evidence="5 6" id="KW-0472">Membrane</keyword>
<dbReference type="SUPFAM" id="SSF103473">
    <property type="entry name" value="MFS general substrate transporter"/>
    <property type="match status" value="1"/>
</dbReference>
<dbReference type="STRING" id="36166.T1GXH6"/>
<dbReference type="EnsemblMetazoa" id="MESCA008527-RA">
    <property type="protein sequence ID" value="MESCA008527-PA"/>
    <property type="gene ID" value="MESCA008527"/>
</dbReference>
<feature type="signal peptide" evidence="7">
    <location>
        <begin position="1"/>
        <end position="21"/>
    </location>
</feature>
<dbReference type="PANTHER" id="PTHR19432">
    <property type="entry name" value="SUGAR TRANSPORTER"/>
    <property type="match status" value="1"/>
</dbReference>
<dbReference type="EMBL" id="CAQQ02083309">
    <property type="status" value="NOT_ANNOTATED_CDS"/>
    <property type="molecule type" value="Genomic_DNA"/>
</dbReference>
<comment type="subcellular location">
    <subcellularLocation>
        <location evidence="1">Membrane</location>
        <topology evidence="1">Multi-pass membrane protein</topology>
    </subcellularLocation>
</comment>
<keyword evidence="2" id="KW-0813">Transport</keyword>
<dbReference type="AlphaFoldDB" id="T1GXH6"/>
<dbReference type="InterPro" id="IPR036259">
    <property type="entry name" value="MFS_trans_sf"/>
</dbReference>
<dbReference type="OMA" id="MSHLCYN"/>
<keyword evidence="7" id="KW-0732">Signal</keyword>
<evidence type="ECO:0000256" key="4">
    <source>
        <dbReference type="ARBA" id="ARBA00022989"/>
    </source>
</evidence>
<evidence type="ECO:0000256" key="3">
    <source>
        <dbReference type="ARBA" id="ARBA00022692"/>
    </source>
</evidence>
<feature type="transmembrane region" description="Helical" evidence="6">
    <location>
        <begin position="112"/>
        <end position="129"/>
    </location>
</feature>
<dbReference type="Proteomes" id="UP000015102">
    <property type="component" value="Unassembled WGS sequence"/>
</dbReference>
<reference evidence="9" key="1">
    <citation type="submission" date="2013-02" db="EMBL/GenBank/DDBJ databases">
        <authorList>
            <person name="Hughes D."/>
        </authorList>
    </citation>
    <scope>NUCLEOTIDE SEQUENCE</scope>
    <source>
        <strain>Durham</strain>
        <strain evidence="9">NC isolate 2 -- Noor lab</strain>
    </source>
</reference>
<evidence type="ECO:0000256" key="5">
    <source>
        <dbReference type="ARBA" id="ARBA00023136"/>
    </source>
</evidence>
<dbReference type="GO" id="GO:0008506">
    <property type="term" value="F:sucrose:proton symporter activity"/>
    <property type="evidence" value="ECO:0007669"/>
    <property type="project" value="TreeGrafter"/>
</dbReference>
<dbReference type="HOGENOM" id="CLU_1742855_0_0_1"/>
<evidence type="ECO:0000313" key="9">
    <source>
        <dbReference type="Proteomes" id="UP000015102"/>
    </source>
</evidence>
<accession>T1GXH6</accession>
<dbReference type="GO" id="GO:0016020">
    <property type="term" value="C:membrane"/>
    <property type="evidence" value="ECO:0007669"/>
    <property type="project" value="UniProtKB-SubCell"/>
</dbReference>
<keyword evidence="3 6" id="KW-0812">Transmembrane</keyword>
<reference evidence="8" key="2">
    <citation type="submission" date="2015-06" db="UniProtKB">
        <authorList>
            <consortium name="EnsemblMetazoa"/>
        </authorList>
    </citation>
    <scope>IDENTIFICATION</scope>
</reference>
<evidence type="ECO:0000313" key="8">
    <source>
        <dbReference type="EnsemblMetazoa" id="MESCA008527-PA"/>
    </source>
</evidence>
<keyword evidence="4 6" id="KW-1133">Transmembrane helix</keyword>
<evidence type="ECO:0000256" key="7">
    <source>
        <dbReference type="SAM" id="SignalP"/>
    </source>
</evidence>
<evidence type="ECO:0000256" key="1">
    <source>
        <dbReference type="ARBA" id="ARBA00004141"/>
    </source>
</evidence>
<name>T1GXH6_MEGSC</name>
<sequence>MPKSMWILCLTNLFCWMSHLCYNLYFTDYVGQAVFGGSPTAPEGSDERIAYEEGVRFGCWGLSIYSFSCATYSAVVDKLIKWFGVKKVYMGGCLGYAIGMLILALVPTKAGVLALSTTAGIIYATLFTMPF</sequence>
<feature type="chain" id="PRO_5004577807" description="Major facilitator superfamily (MFS) profile domain-containing protein" evidence="7">
    <location>
        <begin position="22"/>
        <end position="131"/>
    </location>
</feature>
<dbReference type="Gene3D" id="1.20.1250.20">
    <property type="entry name" value="MFS general substrate transporter like domains"/>
    <property type="match status" value="1"/>
</dbReference>
<keyword evidence="9" id="KW-1185">Reference proteome</keyword>
<organism evidence="8 9">
    <name type="scientific">Megaselia scalaris</name>
    <name type="common">Humpbacked fly</name>
    <name type="synonym">Phora scalaris</name>
    <dbReference type="NCBI Taxonomy" id="36166"/>
    <lineage>
        <taxon>Eukaryota</taxon>
        <taxon>Metazoa</taxon>
        <taxon>Ecdysozoa</taxon>
        <taxon>Arthropoda</taxon>
        <taxon>Hexapoda</taxon>
        <taxon>Insecta</taxon>
        <taxon>Pterygota</taxon>
        <taxon>Neoptera</taxon>
        <taxon>Endopterygota</taxon>
        <taxon>Diptera</taxon>
        <taxon>Brachycera</taxon>
        <taxon>Muscomorpha</taxon>
        <taxon>Platypezoidea</taxon>
        <taxon>Phoridae</taxon>
        <taxon>Megaseliini</taxon>
        <taxon>Megaselia</taxon>
    </lineage>
</organism>
<dbReference type="PANTHER" id="PTHR19432:SF35">
    <property type="entry name" value="SOLUTE CARRIER FAMILY 45 MEMBER 3 ISOFORM X1"/>
    <property type="match status" value="1"/>
</dbReference>
<feature type="transmembrane region" description="Helical" evidence="6">
    <location>
        <begin position="55"/>
        <end position="76"/>
    </location>
</feature>
<evidence type="ECO:0000256" key="2">
    <source>
        <dbReference type="ARBA" id="ARBA00022448"/>
    </source>
</evidence>
<feature type="transmembrane region" description="Helical" evidence="6">
    <location>
        <begin position="88"/>
        <end position="106"/>
    </location>
</feature>